<dbReference type="Proteomes" id="UP000221504">
    <property type="component" value="Unassembled WGS sequence"/>
</dbReference>
<dbReference type="EMBL" id="NIRM01000001">
    <property type="protein sequence ID" value="PHI10360.1"/>
    <property type="molecule type" value="Genomic_DNA"/>
</dbReference>
<gene>
    <name evidence="1" type="ORF">CBG52_04130</name>
</gene>
<evidence type="ECO:0000313" key="2">
    <source>
        <dbReference type="Proteomes" id="UP000221504"/>
    </source>
</evidence>
<reference evidence="1 2" key="1">
    <citation type="submission" date="2017-06" db="EMBL/GenBank/DDBJ databases">
        <title>Draft genome sequence of Fusobacterium nucleatum subsp. polymorphum KCOM 1267 (=ChDC F290).</title>
        <authorList>
            <person name="Kook J.-K."/>
            <person name="Park S.-N."/>
            <person name="Lim Y.K."/>
            <person name="Roh H."/>
        </authorList>
    </citation>
    <scope>NUCLEOTIDE SEQUENCE [LARGE SCALE GENOMIC DNA]</scope>
    <source>
        <strain evidence="2">KCOM 1267(ChDC F290)</strain>
    </source>
</reference>
<protein>
    <recommendedName>
        <fullName evidence="3">N-acetyltransferase domain-containing protein</fullName>
    </recommendedName>
</protein>
<accession>A0A2C6AEW1</accession>
<organism evidence="1 2">
    <name type="scientific">Fusobacterium nucleatum subsp. polymorphum</name>
    <name type="common">Fusobacterium polymorphum</name>
    <dbReference type="NCBI Taxonomy" id="76857"/>
    <lineage>
        <taxon>Bacteria</taxon>
        <taxon>Fusobacteriati</taxon>
        <taxon>Fusobacteriota</taxon>
        <taxon>Fusobacteriia</taxon>
        <taxon>Fusobacteriales</taxon>
        <taxon>Fusobacteriaceae</taxon>
        <taxon>Fusobacterium</taxon>
    </lineage>
</organism>
<evidence type="ECO:0000313" key="1">
    <source>
        <dbReference type="EMBL" id="PHI10360.1"/>
    </source>
</evidence>
<evidence type="ECO:0008006" key="3">
    <source>
        <dbReference type="Google" id="ProtNLM"/>
    </source>
</evidence>
<dbReference type="AlphaFoldDB" id="A0A2C6AEW1"/>
<comment type="caution">
    <text evidence="1">The sequence shown here is derived from an EMBL/GenBank/DDBJ whole genome shotgun (WGS) entry which is preliminary data.</text>
</comment>
<name>A0A2C6AEW1_FUSNP</name>
<sequence length="327" mass="39010">MINYMEKNDKEELFNFFKENWNNNHIYIKDKKYFDYEFSDNSNFVLAKNDNKIVATLGYFDYDNKGDIWTVIWKNSGKMDDGLKCLQFLLNAGYKSVSSCGISKKTIPIYEFLGINTGRLRHFYILNQGLEEYNIAKISEKNIKKIETKDVEDLIEVENIDELLKLISYQELKKYNFYKSPEYFNKRYFKHPYYKYHILVKAKNANSILVFRIVKANGGSCIRIMDFLGDEKEFKELTNYLINKMLKEKHEYIDIYEVGIEDEILENSGFIERTEEDSNIIPNYFEPFIQKNVEIYYMSNCNSKFRMFKGDGDQDRPSIVKEKKDEE</sequence>
<dbReference type="RefSeq" id="WP_099010946.1">
    <property type="nucleotide sequence ID" value="NZ_CP077154.1"/>
</dbReference>
<proteinExistence type="predicted"/>